<dbReference type="KEGG" id="cmax:111480450"/>
<accession>A0A6J1IZ00</accession>
<dbReference type="GeneID" id="111480450"/>
<evidence type="ECO:0000256" key="2">
    <source>
        <dbReference type="ARBA" id="ARBA00023015"/>
    </source>
</evidence>
<gene>
    <name evidence="6" type="primary">LOC111480450</name>
</gene>
<feature type="region of interest" description="Disordered" evidence="4">
    <location>
        <begin position="296"/>
        <end position="328"/>
    </location>
</feature>
<dbReference type="PANTHER" id="PTHR33388:SF1">
    <property type="entry name" value="PROTEIN SPEAR2"/>
    <property type="match status" value="1"/>
</dbReference>
<organism evidence="5 6">
    <name type="scientific">Cucurbita maxima</name>
    <name type="common">Pumpkin</name>
    <name type="synonym">Winter squash</name>
    <dbReference type="NCBI Taxonomy" id="3661"/>
    <lineage>
        <taxon>Eukaryota</taxon>
        <taxon>Viridiplantae</taxon>
        <taxon>Streptophyta</taxon>
        <taxon>Embryophyta</taxon>
        <taxon>Tracheophyta</taxon>
        <taxon>Spermatophyta</taxon>
        <taxon>Magnoliopsida</taxon>
        <taxon>eudicotyledons</taxon>
        <taxon>Gunneridae</taxon>
        <taxon>Pentapetalae</taxon>
        <taxon>rosids</taxon>
        <taxon>fabids</taxon>
        <taxon>Cucurbitales</taxon>
        <taxon>Cucurbitaceae</taxon>
        <taxon>Cucurbiteae</taxon>
        <taxon>Cucurbita</taxon>
    </lineage>
</organism>
<feature type="region of interest" description="Disordered" evidence="4">
    <location>
        <begin position="24"/>
        <end position="86"/>
    </location>
</feature>
<proteinExistence type="predicted"/>
<dbReference type="GO" id="GO:0003700">
    <property type="term" value="F:DNA-binding transcription factor activity"/>
    <property type="evidence" value="ECO:0007669"/>
    <property type="project" value="InterPro"/>
</dbReference>
<dbReference type="RefSeq" id="XP_022981260.1">
    <property type="nucleotide sequence ID" value="XM_023125492.1"/>
</dbReference>
<dbReference type="OrthoDB" id="1926221at2759"/>
<name>A0A6J1IZ00_CUCMA</name>
<feature type="compositionally biased region" description="Low complexity" evidence="4">
    <location>
        <begin position="74"/>
        <end position="86"/>
    </location>
</feature>
<feature type="compositionally biased region" description="Polar residues" evidence="4">
    <location>
        <begin position="296"/>
        <end position="309"/>
    </location>
</feature>
<feature type="region of interest" description="Disordered" evidence="4">
    <location>
        <begin position="359"/>
        <end position="385"/>
    </location>
</feature>
<keyword evidence="5" id="KW-1185">Reference proteome</keyword>
<dbReference type="AlphaFoldDB" id="A0A6J1IZ00"/>
<evidence type="ECO:0000313" key="5">
    <source>
        <dbReference type="Proteomes" id="UP000504608"/>
    </source>
</evidence>
<feature type="compositionally biased region" description="Basic residues" evidence="4">
    <location>
        <begin position="32"/>
        <end position="44"/>
    </location>
</feature>
<keyword evidence="1" id="KW-0678">Repressor</keyword>
<protein>
    <submittedName>
        <fullName evidence="6">Uncharacterized protein LOC111480450 isoform X1</fullName>
    </submittedName>
</protein>
<dbReference type="Proteomes" id="UP000504608">
    <property type="component" value="Unplaced"/>
</dbReference>
<dbReference type="PANTHER" id="PTHR33388">
    <property type="entry name" value="OS01G0212500 PROTEIN"/>
    <property type="match status" value="1"/>
</dbReference>
<sequence>MIGMGEEEQKRRCFNHRFGSFGTIGGISGRSSSKKLKPKPRKVPQRGLGVAQLERIRLEEQQKNGAGAGAAIFSSPSPLSPTKSSSYMSLPIPSFRQSNRSSSSSSSSFLSLPPVSLSSSTLMFGPPLPVLNMAVKDSFTVPLVDQANSGGSETGLSAVSILEQGNALKWHSSCLYSLEKENCGFHPGQAFRSNFDFPYEVSPPWPSPELLQRVQQNHSPSPMVNVSSTTSQSSGLNTQIEPPSNQSYCYGNYSTIWADKEEKLQMVGTNRLSLFNPNNPTDPTFNYNHYSLAIPNRSNDSTSHGSGSAPSCREVHTPSSLENNKEDDDLKGNFLSLAWTSCPSSNNVNCPRTYPLLQNHMHSDSEPHPFQGGGRRGRLTGKQPFYSFLPPAEARTRRESEMAVNNNKFKGEAGERVDLDLKL</sequence>
<keyword evidence="3" id="KW-0804">Transcription</keyword>
<evidence type="ECO:0000313" key="6">
    <source>
        <dbReference type="RefSeq" id="XP_022981260.1"/>
    </source>
</evidence>
<evidence type="ECO:0000256" key="4">
    <source>
        <dbReference type="SAM" id="MobiDB-lite"/>
    </source>
</evidence>
<reference evidence="6" key="1">
    <citation type="submission" date="2025-08" db="UniProtKB">
        <authorList>
            <consortium name="RefSeq"/>
        </authorList>
    </citation>
    <scope>IDENTIFICATION</scope>
    <source>
        <tissue evidence="6">Young leaves</tissue>
    </source>
</reference>
<feature type="region of interest" description="Disordered" evidence="4">
    <location>
        <begin position="219"/>
        <end position="241"/>
    </location>
</feature>
<keyword evidence="2" id="KW-0805">Transcription regulation</keyword>
<evidence type="ECO:0000256" key="1">
    <source>
        <dbReference type="ARBA" id="ARBA00022491"/>
    </source>
</evidence>
<dbReference type="InterPro" id="IPR040356">
    <property type="entry name" value="SPEAR"/>
</dbReference>
<evidence type="ECO:0000256" key="3">
    <source>
        <dbReference type="ARBA" id="ARBA00023163"/>
    </source>
</evidence>